<dbReference type="GO" id="GO:0005506">
    <property type="term" value="F:iron ion binding"/>
    <property type="evidence" value="ECO:0007669"/>
    <property type="project" value="UniProtKB-ARBA"/>
</dbReference>
<organism evidence="2 3">
    <name type="scientific">Streptomyces zhaozhouensis</name>
    <dbReference type="NCBI Taxonomy" id="1300267"/>
    <lineage>
        <taxon>Bacteria</taxon>
        <taxon>Bacillati</taxon>
        <taxon>Actinomycetota</taxon>
        <taxon>Actinomycetes</taxon>
        <taxon>Kitasatosporales</taxon>
        <taxon>Streptomycetaceae</taxon>
        <taxon>Streptomyces</taxon>
    </lineage>
</organism>
<dbReference type="GO" id="GO:0016706">
    <property type="term" value="F:2-oxoglutarate-dependent dioxygenase activity"/>
    <property type="evidence" value="ECO:0007669"/>
    <property type="project" value="UniProtKB-ARBA"/>
</dbReference>
<dbReference type="PANTHER" id="PTHR20883:SF48">
    <property type="entry name" value="ECTOINE DIOXYGENASE"/>
    <property type="match status" value="1"/>
</dbReference>
<name>A0A286DT09_9ACTN</name>
<dbReference type="PANTHER" id="PTHR20883">
    <property type="entry name" value="PHYTANOYL-COA DIOXYGENASE DOMAIN CONTAINING 1"/>
    <property type="match status" value="1"/>
</dbReference>
<dbReference type="InterPro" id="IPR008775">
    <property type="entry name" value="Phytyl_CoA_dOase-like"/>
</dbReference>
<keyword evidence="2" id="KW-0560">Oxidoreductase</keyword>
<evidence type="ECO:0000256" key="1">
    <source>
        <dbReference type="SAM" id="MobiDB-lite"/>
    </source>
</evidence>
<feature type="region of interest" description="Disordered" evidence="1">
    <location>
        <begin position="1"/>
        <end position="21"/>
    </location>
</feature>
<dbReference type="Gene3D" id="2.60.120.620">
    <property type="entry name" value="q2cbj1_9rhob like domain"/>
    <property type="match status" value="1"/>
</dbReference>
<dbReference type="RefSeq" id="WP_097230265.1">
    <property type="nucleotide sequence ID" value="NZ_OCNE01000003.1"/>
</dbReference>
<protein>
    <submittedName>
        <fullName evidence="2">Ectoine hydroxylase-related dioxygenase, phytanoyl-CoA dioxygenase (PhyH) family</fullName>
    </submittedName>
</protein>
<dbReference type="EMBL" id="OCNE01000003">
    <property type="protein sequence ID" value="SOD61791.1"/>
    <property type="molecule type" value="Genomic_DNA"/>
</dbReference>
<feature type="region of interest" description="Disordered" evidence="1">
    <location>
        <begin position="57"/>
        <end position="78"/>
    </location>
</feature>
<dbReference type="Proteomes" id="UP000219072">
    <property type="component" value="Unassembled WGS sequence"/>
</dbReference>
<dbReference type="AlphaFoldDB" id="A0A286DT09"/>
<keyword evidence="2" id="KW-0223">Dioxygenase</keyword>
<proteinExistence type="predicted"/>
<evidence type="ECO:0000313" key="3">
    <source>
        <dbReference type="Proteomes" id="UP000219072"/>
    </source>
</evidence>
<dbReference type="OrthoDB" id="2573519at2"/>
<gene>
    <name evidence="2" type="ORF">SAMN06297387_103399</name>
</gene>
<accession>A0A286DT09</accession>
<evidence type="ECO:0000313" key="2">
    <source>
        <dbReference type="EMBL" id="SOD61791.1"/>
    </source>
</evidence>
<reference evidence="2 3" key="1">
    <citation type="submission" date="2017-09" db="EMBL/GenBank/DDBJ databases">
        <authorList>
            <person name="Ehlers B."/>
            <person name="Leendertz F.H."/>
        </authorList>
    </citation>
    <scope>NUCLEOTIDE SEQUENCE [LARGE SCALE GENOMIC DNA]</scope>
    <source>
        <strain evidence="2 3">CGMCC 4.7095</strain>
    </source>
</reference>
<sequence>MTTAETRRTVGGAVEETEGTLPEAERRRFRDQGFLVLRGLFAREEIEELRAEFTAIGEGGPVPGHFEPREPAPGAPEDPLARLPRVMHPHQISQLALRWLLDARLRVVLEGLLGEEPLAAQSMFYYKPPGARGQALHQDNFYLRVEPGTCVAAWVACDLIDRDNGGLEVVPGTHEMDIFCPEEADPTLSFVREYVPPPPGLAAVPVDMEPGDVLFFNGSLVHGSQPNRTADRFRRSFICHYVGRSTERIGTWYPTMAMSGDRVRLPESVGAGPCGTEFDDGGRAPH</sequence>
<keyword evidence="3" id="KW-1185">Reference proteome</keyword>
<dbReference type="Pfam" id="PF05721">
    <property type="entry name" value="PhyH"/>
    <property type="match status" value="1"/>
</dbReference>
<dbReference type="SUPFAM" id="SSF51197">
    <property type="entry name" value="Clavaminate synthase-like"/>
    <property type="match status" value="1"/>
</dbReference>